<protein>
    <submittedName>
        <fullName evidence="2">Uncharacterized protein</fullName>
    </submittedName>
</protein>
<dbReference type="Proteomes" id="UP000499080">
    <property type="component" value="Unassembled WGS sequence"/>
</dbReference>
<proteinExistence type="predicted"/>
<organism evidence="2 3">
    <name type="scientific">Araneus ventricosus</name>
    <name type="common">Orbweaver spider</name>
    <name type="synonym">Epeira ventricosa</name>
    <dbReference type="NCBI Taxonomy" id="182803"/>
    <lineage>
        <taxon>Eukaryota</taxon>
        <taxon>Metazoa</taxon>
        <taxon>Ecdysozoa</taxon>
        <taxon>Arthropoda</taxon>
        <taxon>Chelicerata</taxon>
        <taxon>Arachnida</taxon>
        <taxon>Araneae</taxon>
        <taxon>Araneomorphae</taxon>
        <taxon>Entelegynae</taxon>
        <taxon>Araneoidea</taxon>
        <taxon>Araneidae</taxon>
        <taxon>Araneus</taxon>
    </lineage>
</organism>
<dbReference type="AlphaFoldDB" id="A0A4Y2SE52"/>
<name>A0A4Y2SE52_ARAVE</name>
<evidence type="ECO:0000256" key="1">
    <source>
        <dbReference type="SAM" id="MobiDB-lite"/>
    </source>
</evidence>
<feature type="region of interest" description="Disordered" evidence="1">
    <location>
        <begin position="1"/>
        <end position="30"/>
    </location>
</feature>
<dbReference type="EMBL" id="BGPR01021326">
    <property type="protein sequence ID" value="GBN86504.1"/>
    <property type="molecule type" value="Genomic_DNA"/>
</dbReference>
<gene>
    <name evidence="2" type="ORF">AVEN_259980_1</name>
</gene>
<keyword evidence="3" id="KW-1185">Reference proteome</keyword>
<accession>A0A4Y2SE52</accession>
<reference evidence="2 3" key="1">
    <citation type="journal article" date="2019" name="Sci. Rep.">
        <title>Orb-weaving spider Araneus ventricosus genome elucidates the spidroin gene catalogue.</title>
        <authorList>
            <person name="Kono N."/>
            <person name="Nakamura H."/>
            <person name="Ohtoshi R."/>
            <person name="Moran D.A.P."/>
            <person name="Shinohara A."/>
            <person name="Yoshida Y."/>
            <person name="Fujiwara M."/>
            <person name="Mori M."/>
            <person name="Tomita M."/>
            <person name="Arakawa K."/>
        </authorList>
    </citation>
    <scope>NUCLEOTIDE SEQUENCE [LARGE SCALE GENOMIC DNA]</scope>
</reference>
<comment type="caution">
    <text evidence="2">The sequence shown here is derived from an EMBL/GenBank/DDBJ whole genome shotgun (WGS) entry which is preliminary data.</text>
</comment>
<evidence type="ECO:0000313" key="3">
    <source>
        <dbReference type="Proteomes" id="UP000499080"/>
    </source>
</evidence>
<sequence>MGPFTGMGHLSRHGAPLKQGMPPFKQTEPLNKAWGTSQEKAGMGTFQARPWGAFRQGAWGALDKAWEPLSRARAPFNRHGHLSSKAWHLSSKAWNLSTRHGHLSTRPGVPLDRHGNLSARPRAPFNSMGTYQQGLGHLSARHETFHSMEHLSTRPGPPFNKAWEPLNKAWSTFQQGLGYL</sequence>
<evidence type="ECO:0000313" key="2">
    <source>
        <dbReference type="EMBL" id="GBN86504.1"/>
    </source>
</evidence>